<organism evidence="2 3">
    <name type="scientific">Calderihabitans maritimus</name>
    <dbReference type="NCBI Taxonomy" id="1246530"/>
    <lineage>
        <taxon>Bacteria</taxon>
        <taxon>Bacillati</taxon>
        <taxon>Bacillota</taxon>
        <taxon>Clostridia</taxon>
        <taxon>Neomoorellales</taxon>
        <taxon>Calderihabitantaceae</taxon>
        <taxon>Calderihabitans</taxon>
    </lineage>
</organism>
<reference evidence="3" key="1">
    <citation type="journal article" date="2017" name="Appl. Environ. Microbiol.">
        <title>Genomic analysis of Calderihabitans maritimus KKC1, a thermophilic hydrogenogenic carboxydotrophic bacterium isolated from marine sediment.</title>
        <authorList>
            <person name="Omae K."/>
            <person name="Yoneda Y."/>
            <person name="Fukuyama Y."/>
            <person name="Yoshida T."/>
            <person name="Sako Y."/>
        </authorList>
    </citation>
    <scope>NUCLEOTIDE SEQUENCE [LARGE SCALE GENOMIC DNA]</scope>
    <source>
        <strain evidence="3">KKC1</strain>
    </source>
</reference>
<keyword evidence="3" id="KW-1185">Reference proteome</keyword>
<protein>
    <submittedName>
        <fullName evidence="2">Uncharacterized protein</fullName>
    </submittedName>
</protein>
<accession>A0A1Z5HQR8</accession>
<evidence type="ECO:0000313" key="2">
    <source>
        <dbReference type="EMBL" id="GAW91854.1"/>
    </source>
</evidence>
<gene>
    <name evidence="2" type="ORF">KKC1_10150</name>
</gene>
<name>A0A1Z5HQR8_9FIRM</name>
<dbReference type="EMBL" id="BDGJ01000035">
    <property type="protein sequence ID" value="GAW91854.1"/>
    <property type="molecule type" value="Genomic_DNA"/>
</dbReference>
<proteinExistence type="predicted"/>
<feature type="region of interest" description="Disordered" evidence="1">
    <location>
        <begin position="1"/>
        <end position="35"/>
    </location>
</feature>
<evidence type="ECO:0000256" key="1">
    <source>
        <dbReference type="SAM" id="MobiDB-lite"/>
    </source>
</evidence>
<dbReference type="AlphaFoldDB" id="A0A1Z5HQR8"/>
<dbReference type="Proteomes" id="UP000197032">
    <property type="component" value="Unassembled WGS sequence"/>
</dbReference>
<evidence type="ECO:0000313" key="3">
    <source>
        <dbReference type="Proteomes" id="UP000197032"/>
    </source>
</evidence>
<sequence>MADPVSEPGRVRARSGDTTEGRPGVAWLKPDSLIW</sequence>
<comment type="caution">
    <text evidence="2">The sequence shown here is derived from an EMBL/GenBank/DDBJ whole genome shotgun (WGS) entry which is preliminary data.</text>
</comment>